<dbReference type="AlphaFoldDB" id="A0A915LCK1"/>
<protein>
    <submittedName>
        <fullName evidence="2">Uncharacterized protein</fullName>
    </submittedName>
</protein>
<dbReference type="Proteomes" id="UP000887565">
    <property type="component" value="Unplaced"/>
</dbReference>
<organism evidence="1 2">
    <name type="scientific">Romanomermis culicivorax</name>
    <name type="common">Nematode worm</name>
    <dbReference type="NCBI Taxonomy" id="13658"/>
    <lineage>
        <taxon>Eukaryota</taxon>
        <taxon>Metazoa</taxon>
        <taxon>Ecdysozoa</taxon>
        <taxon>Nematoda</taxon>
        <taxon>Enoplea</taxon>
        <taxon>Dorylaimia</taxon>
        <taxon>Mermithida</taxon>
        <taxon>Mermithoidea</taxon>
        <taxon>Mermithidae</taxon>
        <taxon>Romanomermis</taxon>
    </lineage>
</organism>
<reference evidence="2" key="1">
    <citation type="submission" date="2022-11" db="UniProtKB">
        <authorList>
            <consortium name="WormBaseParasite"/>
        </authorList>
    </citation>
    <scope>IDENTIFICATION</scope>
</reference>
<accession>A0A915LCK1</accession>
<keyword evidence="1" id="KW-1185">Reference proteome</keyword>
<evidence type="ECO:0000313" key="1">
    <source>
        <dbReference type="Proteomes" id="UP000887565"/>
    </source>
</evidence>
<sequence>METDRDLIREYEALGGYLSSDLSDAEPMRAQPSYTPHYMHNDPLQEPATFRGDIGMQYIELFPYSFDSTNHINISQIANDIILILFYFWPSTIEEGRRVKADIQQHLQCLKVDDKLVKQIIRDSLNPSAKQRNETAHGTLVVQAPHGVATKKKRV</sequence>
<name>A0A915LCK1_ROMCU</name>
<proteinExistence type="predicted"/>
<evidence type="ECO:0000313" key="2">
    <source>
        <dbReference type="WBParaSite" id="nRc.2.0.1.t47536-RA"/>
    </source>
</evidence>
<dbReference type="WBParaSite" id="nRc.2.0.1.t47536-RA">
    <property type="protein sequence ID" value="nRc.2.0.1.t47536-RA"/>
    <property type="gene ID" value="nRc.2.0.1.g47536"/>
</dbReference>